<dbReference type="Proteomes" id="UP001147653">
    <property type="component" value="Unassembled WGS sequence"/>
</dbReference>
<feature type="domain" description="AB hydrolase-1" evidence="1">
    <location>
        <begin position="31"/>
        <end position="266"/>
    </location>
</feature>
<dbReference type="GO" id="GO:0016787">
    <property type="term" value="F:hydrolase activity"/>
    <property type="evidence" value="ECO:0007669"/>
    <property type="project" value="UniProtKB-KW"/>
</dbReference>
<sequence>MATTQDLETRFTASGVRLRARTRRPGDVDWLFLPGGPGIGSESLHELVDALDVPGTCWLVDLPGDGSNTDAPGAPADPFSAWPHAVVEAARAVRRPVFLGHSTGGMYLLATPELEELLEGLVLISTAPTADWMPAFIAMTETNPLPAVTAATERYEADPSDANLREIAVESATWNFTPEGVEAGAELLGRMPYNGAAVAWSDAHFDHTYEAAWFPEELPTLIVSGGADRIVTQRLWDEPQYDGDHVLRRRIDGGAHFPWIERPDAMKKAFADFAVHLSTWTSG</sequence>
<reference evidence="2" key="1">
    <citation type="submission" date="2022-10" db="EMBL/GenBank/DDBJ databases">
        <title>The WGS of Solirubrobacter phytolaccae KCTC 29190.</title>
        <authorList>
            <person name="Jiang Z."/>
        </authorList>
    </citation>
    <scope>NUCLEOTIDE SEQUENCE</scope>
    <source>
        <strain evidence="2">KCTC 29190</strain>
    </source>
</reference>
<keyword evidence="3" id="KW-1185">Reference proteome</keyword>
<accession>A0A9X3N4T1</accession>
<dbReference type="InterPro" id="IPR029058">
    <property type="entry name" value="AB_hydrolase_fold"/>
</dbReference>
<dbReference type="PANTHER" id="PTHR43194">
    <property type="entry name" value="HYDROLASE ALPHA/BETA FOLD FAMILY"/>
    <property type="match status" value="1"/>
</dbReference>
<evidence type="ECO:0000313" key="2">
    <source>
        <dbReference type="EMBL" id="MDA0179860.1"/>
    </source>
</evidence>
<dbReference type="RefSeq" id="WP_270024169.1">
    <property type="nucleotide sequence ID" value="NZ_JAPDDP010000007.1"/>
</dbReference>
<evidence type="ECO:0000313" key="3">
    <source>
        <dbReference type="Proteomes" id="UP001147653"/>
    </source>
</evidence>
<dbReference type="InterPro" id="IPR050228">
    <property type="entry name" value="Carboxylesterase_BioH"/>
</dbReference>
<organism evidence="2 3">
    <name type="scientific">Solirubrobacter phytolaccae</name>
    <dbReference type="NCBI Taxonomy" id="1404360"/>
    <lineage>
        <taxon>Bacteria</taxon>
        <taxon>Bacillati</taxon>
        <taxon>Actinomycetota</taxon>
        <taxon>Thermoleophilia</taxon>
        <taxon>Solirubrobacterales</taxon>
        <taxon>Solirubrobacteraceae</taxon>
        <taxon>Solirubrobacter</taxon>
    </lineage>
</organism>
<protein>
    <submittedName>
        <fullName evidence="2">Alpha/beta hydrolase</fullName>
    </submittedName>
</protein>
<dbReference type="PANTHER" id="PTHR43194:SF2">
    <property type="entry name" value="PEROXISOMAL MEMBRANE PROTEIN LPX1"/>
    <property type="match status" value="1"/>
</dbReference>
<dbReference type="InterPro" id="IPR000073">
    <property type="entry name" value="AB_hydrolase_1"/>
</dbReference>
<dbReference type="SUPFAM" id="SSF53474">
    <property type="entry name" value="alpha/beta-Hydrolases"/>
    <property type="match status" value="1"/>
</dbReference>
<name>A0A9X3N4T1_9ACTN</name>
<dbReference type="Pfam" id="PF12697">
    <property type="entry name" value="Abhydrolase_6"/>
    <property type="match status" value="1"/>
</dbReference>
<gene>
    <name evidence="2" type="ORF">OJ997_06105</name>
</gene>
<evidence type="ECO:0000259" key="1">
    <source>
        <dbReference type="Pfam" id="PF12697"/>
    </source>
</evidence>
<dbReference type="EMBL" id="JAPDDP010000007">
    <property type="protein sequence ID" value="MDA0179860.1"/>
    <property type="molecule type" value="Genomic_DNA"/>
</dbReference>
<proteinExistence type="predicted"/>
<comment type="caution">
    <text evidence="2">The sequence shown here is derived from an EMBL/GenBank/DDBJ whole genome shotgun (WGS) entry which is preliminary data.</text>
</comment>
<dbReference type="AlphaFoldDB" id="A0A9X3N4T1"/>
<keyword evidence="2" id="KW-0378">Hydrolase</keyword>
<dbReference type="Gene3D" id="3.40.50.1820">
    <property type="entry name" value="alpha/beta hydrolase"/>
    <property type="match status" value="1"/>
</dbReference>